<evidence type="ECO:0000313" key="3">
    <source>
        <dbReference type="Proteomes" id="UP000317557"/>
    </source>
</evidence>
<evidence type="ECO:0000259" key="1">
    <source>
        <dbReference type="Pfam" id="PF14343"/>
    </source>
</evidence>
<reference evidence="2 3" key="1">
    <citation type="submission" date="2017-05" db="EMBL/GenBank/DDBJ databases">
        <authorList>
            <person name="Varghese N."/>
            <person name="Submissions S."/>
        </authorList>
    </citation>
    <scope>NUCLEOTIDE SEQUENCE [LARGE SCALE GENOMIC DNA]</scope>
    <source>
        <strain evidence="2 3">DSM 21985</strain>
    </source>
</reference>
<evidence type="ECO:0000313" key="2">
    <source>
        <dbReference type="EMBL" id="SMO38926.1"/>
    </source>
</evidence>
<gene>
    <name evidence="2" type="ORF">SAMN06265219_101394</name>
</gene>
<dbReference type="PROSITE" id="PS51257">
    <property type="entry name" value="PROKAR_LIPOPROTEIN"/>
    <property type="match status" value="1"/>
</dbReference>
<protein>
    <submittedName>
        <fullName evidence="2">PrcB C-terminal</fullName>
    </submittedName>
</protein>
<dbReference type="InterPro" id="IPR025748">
    <property type="entry name" value="PrcB_C_dom"/>
</dbReference>
<keyword evidence="3" id="KW-1185">Reference proteome</keyword>
<name>A0A521AVQ7_9BACT</name>
<dbReference type="Pfam" id="PF14343">
    <property type="entry name" value="PrcB_C"/>
    <property type="match status" value="1"/>
</dbReference>
<accession>A0A521AVQ7</accession>
<dbReference type="EMBL" id="FXTP01000001">
    <property type="protein sequence ID" value="SMO38926.1"/>
    <property type="molecule type" value="Genomic_DNA"/>
</dbReference>
<sequence length="163" mass="18302">MRYFQIVVFLSGMICTTLGCTHVAEDNTEDQLSVNMIESGQYSNHPQEGIIEKVISSSAEFRSAWEAVHTGRSPMPEIPEIDFEEQMVILVMLESKNSGGFDIDGFQVRKDTTGLVVEYAEVQPGSNCMTTQAISRPYRLVSFPKTGEDIRFEQQEPIINPCE</sequence>
<dbReference type="RefSeq" id="WP_142452897.1">
    <property type="nucleotide sequence ID" value="NZ_FXTP01000001.1"/>
</dbReference>
<dbReference type="OrthoDB" id="1447404at2"/>
<dbReference type="AlphaFoldDB" id="A0A521AVQ7"/>
<proteinExistence type="predicted"/>
<feature type="domain" description="PrcB C-terminal" evidence="1">
    <location>
        <begin position="87"/>
        <end position="143"/>
    </location>
</feature>
<organism evidence="2 3">
    <name type="scientific">Gracilimonas mengyeensis</name>
    <dbReference type="NCBI Taxonomy" id="1302730"/>
    <lineage>
        <taxon>Bacteria</taxon>
        <taxon>Pseudomonadati</taxon>
        <taxon>Balneolota</taxon>
        <taxon>Balneolia</taxon>
        <taxon>Balneolales</taxon>
        <taxon>Balneolaceae</taxon>
        <taxon>Gracilimonas</taxon>
    </lineage>
</organism>
<dbReference type="Proteomes" id="UP000317557">
    <property type="component" value="Unassembled WGS sequence"/>
</dbReference>